<dbReference type="Proteomes" id="UP000552097">
    <property type="component" value="Unassembled WGS sequence"/>
</dbReference>
<sequence>MTSTRDEFALLDETWSSVEPPAARRMLIAAAAAFSVRGYHATTTRDIAAKAGMSPAAVYIHYRSKEELLFQISRVGHATSLSVLTAVSEPDPVVRLASAVRAFASWHAEFHTTARVVQYELSALTPEHLAEVVVLRRRIEAAVREMISAGVDAGVFEVPDVRGATLAVLSLCIDVARWYQPAGRRTPAEIGDLYADLVLRMLGAPRESYVQNA</sequence>
<dbReference type="SUPFAM" id="SSF46689">
    <property type="entry name" value="Homeodomain-like"/>
    <property type="match status" value="1"/>
</dbReference>
<comment type="caution">
    <text evidence="4">The sequence shown here is derived from an EMBL/GenBank/DDBJ whole genome shotgun (WGS) entry which is preliminary data.</text>
</comment>
<dbReference type="InterPro" id="IPR001647">
    <property type="entry name" value="HTH_TetR"/>
</dbReference>
<dbReference type="InterPro" id="IPR050109">
    <property type="entry name" value="HTH-type_TetR-like_transc_reg"/>
</dbReference>
<dbReference type="RefSeq" id="WP_184928646.1">
    <property type="nucleotide sequence ID" value="NZ_JACHMO010000001.1"/>
</dbReference>
<feature type="DNA-binding region" description="H-T-H motif" evidence="2">
    <location>
        <begin position="43"/>
        <end position="62"/>
    </location>
</feature>
<dbReference type="PROSITE" id="PS50977">
    <property type="entry name" value="HTH_TETR_2"/>
    <property type="match status" value="1"/>
</dbReference>
<dbReference type="InterPro" id="IPR009057">
    <property type="entry name" value="Homeodomain-like_sf"/>
</dbReference>
<evidence type="ECO:0000259" key="3">
    <source>
        <dbReference type="PROSITE" id="PS50977"/>
    </source>
</evidence>
<dbReference type="GO" id="GO:0003700">
    <property type="term" value="F:DNA-binding transcription factor activity"/>
    <property type="evidence" value="ECO:0007669"/>
    <property type="project" value="TreeGrafter"/>
</dbReference>
<organism evidence="4 5">
    <name type="scientific">Saccharothrix ecbatanensis</name>
    <dbReference type="NCBI Taxonomy" id="1105145"/>
    <lineage>
        <taxon>Bacteria</taxon>
        <taxon>Bacillati</taxon>
        <taxon>Actinomycetota</taxon>
        <taxon>Actinomycetes</taxon>
        <taxon>Pseudonocardiales</taxon>
        <taxon>Pseudonocardiaceae</taxon>
        <taxon>Saccharothrix</taxon>
    </lineage>
</organism>
<dbReference type="Gene3D" id="1.10.357.10">
    <property type="entry name" value="Tetracycline Repressor, domain 2"/>
    <property type="match status" value="1"/>
</dbReference>
<keyword evidence="5" id="KW-1185">Reference proteome</keyword>
<name>A0A7W9HUK8_9PSEU</name>
<protein>
    <submittedName>
        <fullName evidence="4">AcrR family transcriptional regulator</fullName>
    </submittedName>
</protein>
<keyword evidence="1 2" id="KW-0238">DNA-binding</keyword>
<dbReference type="InterPro" id="IPR036271">
    <property type="entry name" value="Tet_transcr_reg_TetR-rel_C_sf"/>
</dbReference>
<reference evidence="4 5" key="1">
    <citation type="submission" date="2020-08" db="EMBL/GenBank/DDBJ databases">
        <title>Sequencing the genomes of 1000 actinobacteria strains.</title>
        <authorList>
            <person name="Klenk H.-P."/>
        </authorList>
    </citation>
    <scope>NUCLEOTIDE SEQUENCE [LARGE SCALE GENOMIC DNA]</scope>
    <source>
        <strain evidence="4 5">DSM 45486</strain>
    </source>
</reference>
<evidence type="ECO:0000256" key="1">
    <source>
        <dbReference type="ARBA" id="ARBA00023125"/>
    </source>
</evidence>
<dbReference type="Pfam" id="PF00440">
    <property type="entry name" value="TetR_N"/>
    <property type="match status" value="1"/>
</dbReference>
<evidence type="ECO:0000313" key="5">
    <source>
        <dbReference type="Proteomes" id="UP000552097"/>
    </source>
</evidence>
<proteinExistence type="predicted"/>
<gene>
    <name evidence="4" type="ORF">F4560_008553</name>
</gene>
<accession>A0A7W9HUK8</accession>
<dbReference type="PANTHER" id="PTHR30055">
    <property type="entry name" value="HTH-TYPE TRANSCRIPTIONAL REGULATOR RUTR"/>
    <property type="match status" value="1"/>
</dbReference>
<dbReference type="SUPFAM" id="SSF48498">
    <property type="entry name" value="Tetracyclin repressor-like, C-terminal domain"/>
    <property type="match status" value="1"/>
</dbReference>
<dbReference type="PANTHER" id="PTHR30055:SF200">
    <property type="entry name" value="HTH-TYPE TRANSCRIPTIONAL REPRESSOR BDCR"/>
    <property type="match status" value="1"/>
</dbReference>
<dbReference type="Pfam" id="PF17932">
    <property type="entry name" value="TetR_C_24"/>
    <property type="match status" value="1"/>
</dbReference>
<feature type="domain" description="HTH tetR-type" evidence="3">
    <location>
        <begin position="20"/>
        <end position="80"/>
    </location>
</feature>
<dbReference type="EMBL" id="JACHMO010000001">
    <property type="protein sequence ID" value="MBB5808785.1"/>
    <property type="molecule type" value="Genomic_DNA"/>
</dbReference>
<dbReference type="AlphaFoldDB" id="A0A7W9HUK8"/>
<dbReference type="PRINTS" id="PR00455">
    <property type="entry name" value="HTHTETR"/>
</dbReference>
<evidence type="ECO:0000313" key="4">
    <source>
        <dbReference type="EMBL" id="MBB5808785.1"/>
    </source>
</evidence>
<dbReference type="GO" id="GO:0000976">
    <property type="term" value="F:transcription cis-regulatory region binding"/>
    <property type="evidence" value="ECO:0007669"/>
    <property type="project" value="TreeGrafter"/>
</dbReference>
<evidence type="ECO:0000256" key="2">
    <source>
        <dbReference type="PROSITE-ProRule" id="PRU00335"/>
    </source>
</evidence>
<dbReference type="InterPro" id="IPR041490">
    <property type="entry name" value="KstR2_TetR_C"/>
</dbReference>